<keyword evidence="9" id="KW-1185">Reference proteome</keyword>
<evidence type="ECO:0000313" key="9">
    <source>
        <dbReference type="Proteomes" id="UP001165089"/>
    </source>
</evidence>
<dbReference type="Pfam" id="PF00873">
    <property type="entry name" value="ACR_tran"/>
    <property type="match status" value="1"/>
</dbReference>
<evidence type="ECO:0000256" key="7">
    <source>
        <dbReference type="SAM" id="Phobius"/>
    </source>
</evidence>
<proteinExistence type="predicted"/>
<reference evidence="8 9" key="1">
    <citation type="journal article" date="2023" name="Antonie Van Leeuwenhoek">
        <title>Mesoterricola silvestris gen. nov., sp. nov., Mesoterricola sediminis sp. nov., Geothrix oryzae sp. nov., Geothrix edaphica sp. nov., Geothrix rubra sp. nov., and Geothrix limicola sp. nov., six novel members of Acidobacteriota isolated from soils.</title>
        <authorList>
            <person name="Itoh H."/>
            <person name="Sugisawa Y."/>
            <person name="Mise K."/>
            <person name="Xu Z."/>
            <person name="Kuniyasu M."/>
            <person name="Ushijima N."/>
            <person name="Kawano K."/>
            <person name="Kobayashi E."/>
            <person name="Shiratori Y."/>
            <person name="Masuda Y."/>
            <person name="Senoo K."/>
        </authorList>
    </citation>
    <scope>NUCLEOTIDE SEQUENCE [LARGE SCALE GENOMIC DNA]</scope>
    <source>
        <strain evidence="8 9">Red803</strain>
    </source>
</reference>
<protein>
    <submittedName>
        <fullName evidence="8">Multidrug resistance protein MdtC</fullName>
    </submittedName>
</protein>
<name>A0ABQ5QA56_9BACT</name>
<evidence type="ECO:0000256" key="1">
    <source>
        <dbReference type="ARBA" id="ARBA00022448"/>
    </source>
</evidence>
<evidence type="ECO:0000256" key="5">
    <source>
        <dbReference type="ARBA" id="ARBA00022989"/>
    </source>
</evidence>
<keyword evidence="6 7" id="KW-0472">Membrane</keyword>
<feature type="transmembrane region" description="Helical" evidence="7">
    <location>
        <begin position="528"/>
        <end position="548"/>
    </location>
</feature>
<feature type="transmembrane region" description="Helical" evidence="7">
    <location>
        <begin position="360"/>
        <end position="381"/>
    </location>
</feature>
<dbReference type="Gene3D" id="3.30.70.1440">
    <property type="entry name" value="Multidrug efflux transporter AcrB pore domain"/>
    <property type="match status" value="1"/>
</dbReference>
<dbReference type="Gene3D" id="3.30.70.1430">
    <property type="entry name" value="Multidrug efflux transporter AcrB pore domain"/>
    <property type="match status" value="2"/>
</dbReference>
<evidence type="ECO:0000256" key="3">
    <source>
        <dbReference type="ARBA" id="ARBA00022519"/>
    </source>
</evidence>
<keyword evidence="4 7" id="KW-0812">Transmembrane</keyword>
<feature type="transmembrane region" description="Helical" evidence="7">
    <location>
        <begin position="431"/>
        <end position="451"/>
    </location>
</feature>
<keyword evidence="2" id="KW-1003">Cell membrane</keyword>
<dbReference type="SUPFAM" id="SSF82693">
    <property type="entry name" value="Multidrug efflux transporter AcrB pore domain, PN1, PN2, PC1 and PC2 subdomains"/>
    <property type="match status" value="4"/>
</dbReference>
<dbReference type="SUPFAM" id="SSF82866">
    <property type="entry name" value="Multidrug efflux transporter AcrB transmembrane domain"/>
    <property type="match status" value="2"/>
</dbReference>
<feature type="transmembrane region" description="Helical" evidence="7">
    <location>
        <begin position="463"/>
        <end position="481"/>
    </location>
</feature>
<sequence length="1027" mass="110816">MSISAPFIRRPVATTLLTVALALLGGIAYQFLPVSPLPQVEFPTIQVSAGLPGASPDTMASSVATPLERQFGRIAGITEMTSSSSLGSTNITLQFDLSRNIDAAARDVQAAINAARGDLPAALPNNPSYRKVNPADAPILMLSLTSKVVPREKMYDLASSVLQQKLSQVQGVGQVFVWGGALPAVRVDVNPVALNSHGLSLEDVRTSLASANLNRPKGDLSGVHHTWSLAATDQLMTAAEYRPLVLATKNGAALHLSEVARVQDSVENIRNLGISNGAPAIIIPIFRQPDANIIDTVDHVKALLPQLQASIPPTMELNVLIDATRTIRASVKDVQFALSISIMLVILVVFLFLRSPRSTLIPSVAVPISLIGTFGAMYLLGYTIDNLSLMALTVATGFVVDDAIVVVENITRHLEGGMSPMEAALHGAKEIGFTVVSISISLIAVFIPILLMGGLVGRLFREFAVTLSIAIVVSLVVSLTTTPMMCARLLRPHAEEHHGRLFQASERGFQWIMARYERSLAWVLRHQPLTLAVAVATMVATIGLYIVVPKGFFPQQDTGRIVGSIVAAQDVSYQGMERLLRQYVAVVQSDPGLENVTGFVGGGNTGRMFCSLKPADQRKDSADQIIARLRAKTAHIPGAALYMQPVQDLRIGGRPASAQYQYTLQGDDARELFEWAPRVLQKLRTLPQLADVNSDLQNKGLEATVVIDRPTASRLGVTPQAIDATLYDAFGQRFVSTIYTQLNQYHVVMEAEPAFWQSPDGLKYIYVRSTTGSLVPLSAFAHFERKDTTLSVNHQGQLPSVTLSFNLPVGVALGNAVDAIDRAEQEIRLPGTIHGSYMGTAQAFRASLANQPLLIIAALLVVYIVLGVLYESLIHPLTILSTLPSAGVGALLALLIFRTDLSVIAFIGIILLIGIVKKNAILMIDFALEVERREGVTPERAIFQAALLRFRPITMTTLAALLGGLPLAIGMGTGSELRRPLGIAIVGGLIFSQLLTLYTTPVIYLYMDRLHLGWVRFRARRKAPLPA</sequence>
<dbReference type="InterPro" id="IPR027463">
    <property type="entry name" value="AcrB_DN_DC_subdom"/>
</dbReference>
<feature type="transmembrane region" description="Helical" evidence="7">
    <location>
        <begin position="852"/>
        <end position="870"/>
    </location>
</feature>
<dbReference type="PANTHER" id="PTHR32063:SF34">
    <property type="entry name" value="MULTIDRUG RESISTANCE PROTEIN MDTC"/>
    <property type="match status" value="1"/>
</dbReference>
<evidence type="ECO:0000313" key="8">
    <source>
        <dbReference type="EMBL" id="GLH71000.1"/>
    </source>
</evidence>
<keyword evidence="3" id="KW-0997">Cell inner membrane</keyword>
<accession>A0ABQ5QA56</accession>
<feature type="transmembrane region" description="Helical" evidence="7">
    <location>
        <begin position="981"/>
        <end position="1006"/>
    </location>
</feature>
<keyword evidence="5 7" id="KW-1133">Transmembrane helix</keyword>
<dbReference type="EMBL" id="BSDD01000005">
    <property type="protein sequence ID" value="GLH71000.1"/>
    <property type="molecule type" value="Genomic_DNA"/>
</dbReference>
<dbReference type="InterPro" id="IPR001036">
    <property type="entry name" value="Acrflvin-R"/>
</dbReference>
<dbReference type="Gene3D" id="3.30.2090.10">
    <property type="entry name" value="Multidrug efflux transporter AcrB TolC docking domain, DN and DC subdomains"/>
    <property type="match status" value="2"/>
</dbReference>
<dbReference type="PANTHER" id="PTHR32063">
    <property type="match status" value="1"/>
</dbReference>
<feature type="transmembrane region" description="Helical" evidence="7">
    <location>
        <begin position="903"/>
        <end position="928"/>
    </location>
</feature>
<feature type="transmembrane region" description="Helical" evidence="7">
    <location>
        <begin position="948"/>
        <end position="969"/>
    </location>
</feature>
<dbReference type="Proteomes" id="UP001165089">
    <property type="component" value="Unassembled WGS sequence"/>
</dbReference>
<evidence type="ECO:0000256" key="6">
    <source>
        <dbReference type="ARBA" id="ARBA00023136"/>
    </source>
</evidence>
<dbReference type="RefSeq" id="WP_285726814.1">
    <property type="nucleotide sequence ID" value="NZ_BSDD01000005.1"/>
</dbReference>
<evidence type="ECO:0000256" key="4">
    <source>
        <dbReference type="ARBA" id="ARBA00022692"/>
    </source>
</evidence>
<evidence type="ECO:0000256" key="2">
    <source>
        <dbReference type="ARBA" id="ARBA00022475"/>
    </source>
</evidence>
<dbReference type="NCBIfam" id="NF033617">
    <property type="entry name" value="RND_permease_2"/>
    <property type="match status" value="1"/>
</dbReference>
<dbReference type="Gene3D" id="3.30.70.1320">
    <property type="entry name" value="Multidrug efflux transporter AcrB pore domain like"/>
    <property type="match status" value="1"/>
</dbReference>
<organism evidence="8 9">
    <name type="scientific">Geothrix rubra</name>
    <dbReference type="NCBI Taxonomy" id="2927977"/>
    <lineage>
        <taxon>Bacteria</taxon>
        <taxon>Pseudomonadati</taxon>
        <taxon>Acidobacteriota</taxon>
        <taxon>Holophagae</taxon>
        <taxon>Holophagales</taxon>
        <taxon>Holophagaceae</taxon>
        <taxon>Geothrix</taxon>
    </lineage>
</organism>
<comment type="caution">
    <text evidence="8">The sequence shown here is derived from an EMBL/GenBank/DDBJ whole genome shotgun (WGS) entry which is preliminary data.</text>
</comment>
<feature type="transmembrane region" description="Helical" evidence="7">
    <location>
        <begin position="334"/>
        <end position="353"/>
    </location>
</feature>
<dbReference type="SUPFAM" id="SSF82714">
    <property type="entry name" value="Multidrug efflux transporter AcrB TolC docking domain, DN and DC subdomains"/>
    <property type="match status" value="2"/>
</dbReference>
<dbReference type="PRINTS" id="PR00702">
    <property type="entry name" value="ACRIFLAVINRP"/>
</dbReference>
<dbReference type="Gene3D" id="1.20.1640.10">
    <property type="entry name" value="Multidrug efflux transporter AcrB transmembrane domain"/>
    <property type="match status" value="2"/>
</dbReference>
<gene>
    <name evidence="8" type="primary">mdtC</name>
    <name evidence="8" type="ORF">GETHPA_25330</name>
</gene>
<keyword evidence="1" id="KW-0813">Transport</keyword>